<evidence type="ECO:0000313" key="2">
    <source>
        <dbReference type="EMBL" id="GMF59998.1"/>
    </source>
</evidence>
<protein>
    <submittedName>
        <fullName evidence="2">Unnamed protein product</fullName>
    </submittedName>
</protein>
<keyword evidence="3" id="KW-1185">Reference proteome</keyword>
<proteinExistence type="predicted"/>
<dbReference type="Proteomes" id="UP001165121">
    <property type="component" value="Unassembled WGS sequence"/>
</dbReference>
<name>A0A9W6Y967_9STRA</name>
<feature type="transmembrane region" description="Helical" evidence="1">
    <location>
        <begin position="64"/>
        <end position="84"/>
    </location>
</feature>
<keyword evidence="1" id="KW-0812">Transmembrane</keyword>
<evidence type="ECO:0000256" key="1">
    <source>
        <dbReference type="SAM" id="Phobius"/>
    </source>
</evidence>
<dbReference type="AlphaFoldDB" id="A0A9W6Y967"/>
<comment type="caution">
    <text evidence="2">The sequence shown here is derived from an EMBL/GenBank/DDBJ whole genome shotgun (WGS) entry which is preliminary data.</text>
</comment>
<reference evidence="2" key="1">
    <citation type="submission" date="2023-04" db="EMBL/GenBank/DDBJ databases">
        <title>Phytophthora fragariaefolia NBRC 109709.</title>
        <authorList>
            <person name="Ichikawa N."/>
            <person name="Sato H."/>
            <person name="Tonouchi N."/>
        </authorList>
    </citation>
    <scope>NUCLEOTIDE SEQUENCE</scope>
    <source>
        <strain evidence="2">NBRC 109709</strain>
    </source>
</reference>
<keyword evidence="1" id="KW-0472">Membrane</keyword>
<sequence>MSASLPTSNRASSSSQASTMLPRAFLYSPSDIVRLGELGVVTVEVTTDVEARALPVVAEETTTIFAAAGAAGVPAACVVGVLILTEHELSPPKKSLD</sequence>
<dbReference type="EMBL" id="BSXT01005192">
    <property type="protein sequence ID" value="GMF59998.1"/>
    <property type="molecule type" value="Genomic_DNA"/>
</dbReference>
<organism evidence="2 3">
    <name type="scientific">Phytophthora fragariaefolia</name>
    <dbReference type="NCBI Taxonomy" id="1490495"/>
    <lineage>
        <taxon>Eukaryota</taxon>
        <taxon>Sar</taxon>
        <taxon>Stramenopiles</taxon>
        <taxon>Oomycota</taxon>
        <taxon>Peronosporomycetes</taxon>
        <taxon>Peronosporales</taxon>
        <taxon>Peronosporaceae</taxon>
        <taxon>Phytophthora</taxon>
    </lineage>
</organism>
<accession>A0A9W6Y967</accession>
<gene>
    <name evidence="2" type="ORF">Pfra01_002602900</name>
</gene>
<evidence type="ECO:0000313" key="3">
    <source>
        <dbReference type="Proteomes" id="UP001165121"/>
    </source>
</evidence>
<keyword evidence="1" id="KW-1133">Transmembrane helix</keyword>